<feature type="compositionally biased region" description="Low complexity" evidence="1">
    <location>
        <begin position="16"/>
        <end position="31"/>
    </location>
</feature>
<reference evidence="3 4" key="1">
    <citation type="submission" date="2017-10" db="EMBL/GenBank/DDBJ databases">
        <title>A novel species of cold-tolerant Malassezia isolated from bats.</title>
        <authorList>
            <person name="Lorch J.M."/>
            <person name="Palmer J.M."/>
            <person name="Vanderwolf K.J."/>
            <person name="Schmidt K.Z."/>
            <person name="Verant M.L."/>
            <person name="Weller T.J."/>
            <person name="Blehert D.S."/>
        </authorList>
    </citation>
    <scope>NUCLEOTIDE SEQUENCE [LARGE SCALE GENOMIC DNA]</scope>
    <source>
        <strain evidence="3 4">NWHC:44797-103</strain>
    </source>
</reference>
<organism evidence="3 4">
    <name type="scientific">Malassezia vespertilionis</name>
    <dbReference type="NCBI Taxonomy" id="2020962"/>
    <lineage>
        <taxon>Eukaryota</taxon>
        <taxon>Fungi</taxon>
        <taxon>Dikarya</taxon>
        <taxon>Basidiomycota</taxon>
        <taxon>Ustilaginomycotina</taxon>
        <taxon>Malasseziomycetes</taxon>
        <taxon>Malasseziales</taxon>
        <taxon>Malasseziaceae</taxon>
        <taxon>Malassezia</taxon>
    </lineage>
</organism>
<protein>
    <submittedName>
        <fullName evidence="3">Uncharacterized protein</fullName>
    </submittedName>
</protein>
<proteinExistence type="predicted"/>
<keyword evidence="2" id="KW-0812">Transmembrane</keyword>
<evidence type="ECO:0000313" key="4">
    <source>
        <dbReference type="Proteomes" id="UP000232875"/>
    </source>
</evidence>
<evidence type="ECO:0000256" key="2">
    <source>
        <dbReference type="SAM" id="Phobius"/>
    </source>
</evidence>
<accession>A0A2N1J900</accession>
<sequence>MPGSFRRVTPDANLQSGWSGTGNSSSDSGTSPMFSDLGTITSRSTEMNDNFRRTMQSSTPENSMCTAPTSQCRGKHGLGLSFSSDMDGTPRDLSVAHTCIQNSRAALAPRHLDSSRSTESYSTPPSRRGQESPRSVQFFAQGTPIHGSLDTLYPSVAYAESEASAASPGAFSPHTNDDVRVALPEYEVETAAALRPLNLVSKYFGDGGVDRTPDTSQVYGQALSGSPQGAQRFETSVELGEDETRPPSPGALHGLSVDALPMPELLTPPNVPLRTLHLPTLHSIQETHEPSQRIPQKDHISTPTTYTAFGDLLPPLPAFAGDETVSSASSRGSSRRRLPYAALHPPAPPEEYNVDARRMFWFGFLGMPWLWLLGSWCMDDTGTLVAPWSTPSFSTYRSGLHPYGAPLALSAKAYRNNAAKPGMDLAQPNVSSPHVSDLDALARKHEGVRFLQEKQRQAPKPVSLFAVKHWRQIEPFVLYNRLAAAISSFVIFACWAVGIWAVVAHF</sequence>
<feature type="compositionally biased region" description="Polar residues" evidence="1">
    <location>
        <begin position="38"/>
        <end position="72"/>
    </location>
</feature>
<evidence type="ECO:0000313" key="3">
    <source>
        <dbReference type="EMBL" id="PKI83004.1"/>
    </source>
</evidence>
<feature type="region of interest" description="Disordered" evidence="1">
    <location>
        <begin position="1"/>
        <end position="85"/>
    </location>
</feature>
<keyword evidence="2" id="KW-0472">Membrane</keyword>
<dbReference type="Proteomes" id="UP000232875">
    <property type="component" value="Unassembled WGS sequence"/>
</dbReference>
<dbReference type="STRING" id="2020962.A0A2N1J900"/>
<evidence type="ECO:0000256" key="1">
    <source>
        <dbReference type="SAM" id="MobiDB-lite"/>
    </source>
</evidence>
<keyword evidence="4" id="KW-1185">Reference proteome</keyword>
<keyword evidence="2" id="KW-1133">Transmembrane helix</keyword>
<name>A0A2N1J900_9BASI</name>
<feature type="transmembrane region" description="Helical" evidence="2">
    <location>
        <begin position="478"/>
        <end position="503"/>
    </location>
</feature>
<dbReference type="AlphaFoldDB" id="A0A2N1J900"/>
<gene>
    <name evidence="3" type="ORF">MVES_002848</name>
</gene>
<dbReference type="OrthoDB" id="3360262at2759"/>
<dbReference type="EMBL" id="KZ454992">
    <property type="protein sequence ID" value="PKI83004.1"/>
    <property type="molecule type" value="Genomic_DNA"/>
</dbReference>
<feature type="region of interest" description="Disordered" evidence="1">
    <location>
        <begin position="106"/>
        <end position="134"/>
    </location>
</feature>